<organism evidence="1 2">
    <name type="scientific">Asanoa ishikariensis</name>
    <dbReference type="NCBI Taxonomy" id="137265"/>
    <lineage>
        <taxon>Bacteria</taxon>
        <taxon>Bacillati</taxon>
        <taxon>Actinomycetota</taxon>
        <taxon>Actinomycetes</taxon>
        <taxon>Micromonosporales</taxon>
        <taxon>Micromonosporaceae</taxon>
        <taxon>Asanoa</taxon>
    </lineage>
</organism>
<evidence type="ECO:0000313" key="1">
    <source>
        <dbReference type="EMBL" id="SDZ60650.1"/>
    </source>
</evidence>
<proteinExistence type="predicted"/>
<gene>
    <name evidence="1" type="ORF">SAMN05421684_7084</name>
</gene>
<protein>
    <submittedName>
        <fullName evidence="1">Uncharacterized protein</fullName>
    </submittedName>
</protein>
<accession>A0A1H3UDX5</accession>
<reference evidence="2" key="1">
    <citation type="submission" date="2016-10" db="EMBL/GenBank/DDBJ databases">
        <authorList>
            <person name="Varghese N."/>
            <person name="Submissions S."/>
        </authorList>
    </citation>
    <scope>NUCLEOTIDE SEQUENCE [LARGE SCALE GENOMIC DNA]</scope>
    <source>
        <strain evidence="2">DSM 44718</strain>
    </source>
</reference>
<keyword evidence="2" id="KW-1185">Reference proteome</keyword>
<dbReference type="AlphaFoldDB" id="A0A1H3UDX5"/>
<evidence type="ECO:0000313" key="2">
    <source>
        <dbReference type="Proteomes" id="UP000199632"/>
    </source>
</evidence>
<sequence length="126" mass="12409">MAPGTDVRSGTLGLGLDVANGVCGGVEGGTSDVGATTSGDVATNLGVGVVDGQVVTSRATTARTAATETNAAHAGFTPRSDQDVNACAVPAERNGRIGQVKELARYAAGDAPVTRLKATLNALSDP</sequence>
<name>A0A1H3UDX5_9ACTN</name>
<dbReference type="Proteomes" id="UP000199632">
    <property type="component" value="Unassembled WGS sequence"/>
</dbReference>
<dbReference type="EMBL" id="FNQB01000004">
    <property type="protein sequence ID" value="SDZ60650.1"/>
    <property type="molecule type" value="Genomic_DNA"/>
</dbReference>